<organism evidence="2 3">
    <name type="scientific">Pseudomonas putida</name>
    <name type="common">Arthrobacter siderocapsulatus</name>
    <dbReference type="NCBI Taxonomy" id="303"/>
    <lineage>
        <taxon>Bacteria</taxon>
        <taxon>Pseudomonadati</taxon>
        <taxon>Pseudomonadota</taxon>
        <taxon>Gammaproteobacteria</taxon>
        <taxon>Pseudomonadales</taxon>
        <taxon>Pseudomonadaceae</taxon>
        <taxon>Pseudomonas</taxon>
    </lineage>
</organism>
<gene>
    <name evidence="2" type="ORF">M8C81_01475</name>
</gene>
<comment type="caution">
    <text evidence="2">The sequence shown here is derived from an EMBL/GenBank/DDBJ whole genome shotgun (WGS) entry which is preliminary data.</text>
</comment>
<evidence type="ECO:0008006" key="4">
    <source>
        <dbReference type="Google" id="ProtNLM"/>
    </source>
</evidence>
<protein>
    <recommendedName>
        <fullName evidence="4">SH3 domain-containing protein</fullName>
    </recommendedName>
</protein>
<proteinExistence type="predicted"/>
<feature type="signal peptide" evidence="1">
    <location>
        <begin position="1"/>
        <end position="25"/>
    </location>
</feature>
<evidence type="ECO:0000313" key="2">
    <source>
        <dbReference type="EMBL" id="MCO1619263.1"/>
    </source>
</evidence>
<feature type="chain" id="PRO_5043621870" description="SH3 domain-containing protein" evidence="1">
    <location>
        <begin position="26"/>
        <end position="204"/>
    </location>
</feature>
<accession>A0AAW5HFE8</accession>
<dbReference type="EMBL" id="JAMHFX010000054">
    <property type="protein sequence ID" value="MCO1619263.1"/>
    <property type="molecule type" value="Genomic_DNA"/>
</dbReference>
<dbReference type="RefSeq" id="WP_225521522.1">
    <property type="nucleotide sequence ID" value="NZ_JAMHFX010000054.1"/>
</dbReference>
<evidence type="ECO:0000313" key="3">
    <source>
        <dbReference type="Proteomes" id="UP001202943"/>
    </source>
</evidence>
<reference evidence="2" key="1">
    <citation type="submission" date="2022-05" db="EMBL/GenBank/DDBJ databases">
        <authorList>
            <person name="Yi M."/>
        </authorList>
    </citation>
    <scope>NUCLEOTIDE SEQUENCE</scope>
    <source>
        <strain evidence="2">DS2</strain>
    </source>
</reference>
<dbReference type="AlphaFoldDB" id="A0AAW5HFE8"/>
<dbReference type="Proteomes" id="UP001202943">
    <property type="component" value="Unassembled WGS sequence"/>
</dbReference>
<sequence>MTKGRFALSATLCIAFQTISVPAMAENQLWVNTDRTDRHTCPSTDCGVAGRLMFREGVEVLEKKAGWVRVTKRYSASCVNGKSEYVKEGNAACVSSNGITDGKFSEWVQTKDLVAERPEEPANGASGDDALIKGSDDYRLYKVQFSQGARKLINEGACTEGDFQEMGGWMSSPNRGKGMYFTYCGGMTQSNKVYLNVMTGETSR</sequence>
<name>A0AAW5HFE8_PSEPU</name>
<keyword evidence="1" id="KW-0732">Signal</keyword>
<reference evidence="2" key="2">
    <citation type="submission" date="2023-08" db="EMBL/GenBank/DDBJ databases">
        <title>Isolation, Identification, Denitrification Characteristics of A Highly Efficient Aerobic Denitrifying Bacterial Strain DS2.</title>
        <authorList>
            <person name="Wang H."/>
        </authorList>
    </citation>
    <scope>NUCLEOTIDE SEQUENCE</scope>
    <source>
        <strain evidence="2">DS2</strain>
    </source>
</reference>
<evidence type="ECO:0000256" key="1">
    <source>
        <dbReference type="SAM" id="SignalP"/>
    </source>
</evidence>